<sequence>MTVSCGTFLLVAAIIHIAATTSPDHCPMINCLGCPSHQTYGMTPDGCHNCDCVEYCDDEVCTDDKVCRQVTQQCDESGECEYEATCVDDPCVDWDSNCNRTCDEGQRFMTTPYGCDICSCVDVNHALGIVGQPSVIMMPLILRIITQLW</sequence>
<feature type="chain" id="PRO_5008788417" description="Antistasin-like domain-containing protein" evidence="1">
    <location>
        <begin position="21"/>
        <end position="149"/>
    </location>
</feature>
<dbReference type="Proteomes" id="UP000014760">
    <property type="component" value="Unassembled WGS sequence"/>
</dbReference>
<protein>
    <recommendedName>
        <fullName evidence="5">Antistasin-like domain-containing protein</fullName>
    </recommendedName>
</protein>
<name>R7UVJ2_CAPTE</name>
<organism evidence="2">
    <name type="scientific">Capitella teleta</name>
    <name type="common">Polychaete worm</name>
    <dbReference type="NCBI Taxonomy" id="283909"/>
    <lineage>
        <taxon>Eukaryota</taxon>
        <taxon>Metazoa</taxon>
        <taxon>Spiralia</taxon>
        <taxon>Lophotrochozoa</taxon>
        <taxon>Annelida</taxon>
        <taxon>Polychaeta</taxon>
        <taxon>Sedentaria</taxon>
        <taxon>Scolecida</taxon>
        <taxon>Capitellidae</taxon>
        <taxon>Capitella</taxon>
    </lineage>
</organism>
<evidence type="ECO:0000313" key="3">
    <source>
        <dbReference type="EnsemblMetazoa" id="CapteP228329"/>
    </source>
</evidence>
<reference evidence="2 4" key="2">
    <citation type="journal article" date="2013" name="Nature">
        <title>Insights into bilaterian evolution from three spiralian genomes.</title>
        <authorList>
            <person name="Simakov O."/>
            <person name="Marletaz F."/>
            <person name="Cho S.J."/>
            <person name="Edsinger-Gonzales E."/>
            <person name="Havlak P."/>
            <person name="Hellsten U."/>
            <person name="Kuo D.H."/>
            <person name="Larsson T."/>
            <person name="Lv J."/>
            <person name="Arendt D."/>
            <person name="Savage R."/>
            <person name="Osoegawa K."/>
            <person name="de Jong P."/>
            <person name="Grimwood J."/>
            <person name="Chapman J.A."/>
            <person name="Shapiro H."/>
            <person name="Aerts A."/>
            <person name="Otillar R.P."/>
            <person name="Terry A.Y."/>
            <person name="Boore J.L."/>
            <person name="Grigoriev I.V."/>
            <person name="Lindberg D.R."/>
            <person name="Seaver E.C."/>
            <person name="Weisblat D.A."/>
            <person name="Putnam N.H."/>
            <person name="Rokhsar D.S."/>
        </authorList>
    </citation>
    <scope>NUCLEOTIDE SEQUENCE</scope>
    <source>
        <strain evidence="2 4">I ESC-2004</strain>
    </source>
</reference>
<reference evidence="4" key="1">
    <citation type="submission" date="2012-12" db="EMBL/GenBank/DDBJ databases">
        <authorList>
            <person name="Hellsten U."/>
            <person name="Grimwood J."/>
            <person name="Chapman J.A."/>
            <person name="Shapiro H."/>
            <person name="Aerts A."/>
            <person name="Otillar R.P."/>
            <person name="Terry A.Y."/>
            <person name="Boore J.L."/>
            <person name="Simakov O."/>
            <person name="Marletaz F."/>
            <person name="Cho S.-J."/>
            <person name="Edsinger-Gonzales E."/>
            <person name="Havlak P."/>
            <person name="Kuo D.-H."/>
            <person name="Larsson T."/>
            <person name="Lv J."/>
            <person name="Arendt D."/>
            <person name="Savage R."/>
            <person name="Osoegawa K."/>
            <person name="de Jong P."/>
            <person name="Lindberg D.R."/>
            <person name="Seaver E.C."/>
            <person name="Weisblat D.A."/>
            <person name="Putnam N.H."/>
            <person name="Grigoriev I.V."/>
            <person name="Rokhsar D.S."/>
        </authorList>
    </citation>
    <scope>NUCLEOTIDE SEQUENCE</scope>
    <source>
        <strain evidence="4">I ESC-2004</strain>
    </source>
</reference>
<keyword evidence="4" id="KW-1185">Reference proteome</keyword>
<reference evidence="3" key="3">
    <citation type="submission" date="2015-06" db="UniProtKB">
        <authorList>
            <consortium name="EnsemblMetazoa"/>
        </authorList>
    </citation>
    <scope>IDENTIFICATION</scope>
</reference>
<gene>
    <name evidence="2" type="ORF">CAPTEDRAFT_228329</name>
</gene>
<feature type="signal peptide" evidence="1">
    <location>
        <begin position="1"/>
        <end position="20"/>
    </location>
</feature>
<evidence type="ECO:0000313" key="4">
    <source>
        <dbReference type="Proteomes" id="UP000014760"/>
    </source>
</evidence>
<evidence type="ECO:0000313" key="2">
    <source>
        <dbReference type="EMBL" id="ELU10638.1"/>
    </source>
</evidence>
<dbReference type="EMBL" id="KB297336">
    <property type="protein sequence ID" value="ELU10638.1"/>
    <property type="molecule type" value="Genomic_DNA"/>
</dbReference>
<dbReference type="EMBL" id="AMQN01005993">
    <property type="status" value="NOT_ANNOTATED_CDS"/>
    <property type="molecule type" value="Genomic_DNA"/>
</dbReference>
<evidence type="ECO:0008006" key="5">
    <source>
        <dbReference type="Google" id="ProtNLM"/>
    </source>
</evidence>
<evidence type="ECO:0000256" key="1">
    <source>
        <dbReference type="SAM" id="SignalP"/>
    </source>
</evidence>
<dbReference type="AlphaFoldDB" id="R7UVJ2"/>
<proteinExistence type="predicted"/>
<dbReference type="EnsemblMetazoa" id="CapteT228329">
    <property type="protein sequence ID" value="CapteP228329"/>
    <property type="gene ID" value="CapteG228329"/>
</dbReference>
<dbReference type="HOGENOM" id="CLU_1751426_0_0_1"/>
<accession>R7UVJ2</accession>
<keyword evidence="1" id="KW-0732">Signal</keyword>